<evidence type="ECO:0000259" key="4">
    <source>
        <dbReference type="PROSITE" id="PS51071"/>
    </source>
</evidence>
<dbReference type="PROSITE" id="PS51071">
    <property type="entry name" value="HTH_RPIR"/>
    <property type="match status" value="1"/>
</dbReference>
<keyword evidence="1" id="KW-0805">Transcription regulation</keyword>
<evidence type="ECO:0000256" key="1">
    <source>
        <dbReference type="ARBA" id="ARBA00023015"/>
    </source>
</evidence>
<dbReference type="InterPro" id="IPR047640">
    <property type="entry name" value="RpiR-like"/>
</dbReference>
<name>A0A449B385_9BACT</name>
<evidence type="ECO:0000259" key="5">
    <source>
        <dbReference type="PROSITE" id="PS51464"/>
    </source>
</evidence>
<evidence type="ECO:0000256" key="2">
    <source>
        <dbReference type="ARBA" id="ARBA00023125"/>
    </source>
</evidence>
<dbReference type="Gene3D" id="1.10.10.10">
    <property type="entry name" value="Winged helix-like DNA-binding domain superfamily/Winged helix DNA-binding domain"/>
    <property type="match status" value="1"/>
</dbReference>
<dbReference type="InterPro" id="IPR035472">
    <property type="entry name" value="RpiR-like_SIS"/>
</dbReference>
<dbReference type="Pfam" id="PF01418">
    <property type="entry name" value="HTH_6"/>
    <property type="match status" value="1"/>
</dbReference>
<dbReference type="Gene3D" id="3.40.50.10490">
    <property type="entry name" value="Glucose-6-phosphate isomerase like protein, domain 1"/>
    <property type="match status" value="1"/>
</dbReference>
<dbReference type="Pfam" id="PF01380">
    <property type="entry name" value="SIS"/>
    <property type="match status" value="1"/>
</dbReference>
<gene>
    <name evidence="6" type="primary">MCYN0262</name>
    <name evidence="6" type="ORF">NCTC10181_00936</name>
</gene>
<dbReference type="OrthoDB" id="400060at2"/>
<evidence type="ECO:0000313" key="6">
    <source>
        <dbReference type="EMBL" id="VEU75059.1"/>
    </source>
</evidence>
<dbReference type="InterPro" id="IPR001347">
    <property type="entry name" value="SIS_dom"/>
</dbReference>
<dbReference type="PANTHER" id="PTHR30514">
    <property type="entry name" value="GLUCOKINASE"/>
    <property type="match status" value="1"/>
</dbReference>
<keyword evidence="7" id="KW-1185">Reference proteome</keyword>
<feature type="domain" description="SIS" evidence="5">
    <location>
        <begin position="121"/>
        <end position="260"/>
    </location>
</feature>
<organism evidence="6 7">
    <name type="scientific">Mycoplasmopsis citelli</name>
    <dbReference type="NCBI Taxonomy" id="171281"/>
    <lineage>
        <taxon>Bacteria</taxon>
        <taxon>Bacillati</taxon>
        <taxon>Mycoplasmatota</taxon>
        <taxon>Mycoplasmoidales</taxon>
        <taxon>Metamycoplasmataceae</taxon>
        <taxon>Mycoplasmopsis</taxon>
    </lineage>
</organism>
<dbReference type="GO" id="GO:1901135">
    <property type="term" value="P:carbohydrate derivative metabolic process"/>
    <property type="evidence" value="ECO:0007669"/>
    <property type="project" value="InterPro"/>
</dbReference>
<dbReference type="PROSITE" id="PS51464">
    <property type="entry name" value="SIS"/>
    <property type="match status" value="1"/>
</dbReference>
<dbReference type="InterPro" id="IPR000281">
    <property type="entry name" value="HTH_RpiR"/>
</dbReference>
<dbReference type="PANTHER" id="PTHR30514:SF21">
    <property type="entry name" value="RPIR-FAMILY TRANSCRIPTIONAL REGULATOR"/>
    <property type="match status" value="1"/>
</dbReference>
<reference evidence="6 7" key="1">
    <citation type="submission" date="2019-01" db="EMBL/GenBank/DDBJ databases">
        <authorList>
            <consortium name="Pathogen Informatics"/>
        </authorList>
    </citation>
    <scope>NUCLEOTIDE SEQUENCE [LARGE SCALE GENOMIC DNA]</scope>
    <source>
        <strain evidence="6 7">NCTC10181</strain>
    </source>
</reference>
<dbReference type="EMBL" id="LR215036">
    <property type="protein sequence ID" value="VEU75059.1"/>
    <property type="molecule type" value="Genomic_DNA"/>
</dbReference>
<dbReference type="InterPro" id="IPR046348">
    <property type="entry name" value="SIS_dom_sf"/>
</dbReference>
<dbReference type="GO" id="GO:0003677">
    <property type="term" value="F:DNA binding"/>
    <property type="evidence" value="ECO:0007669"/>
    <property type="project" value="UniProtKB-KW"/>
</dbReference>
<dbReference type="Proteomes" id="UP000290985">
    <property type="component" value="Chromosome"/>
</dbReference>
<accession>A0A449B385</accession>
<dbReference type="KEGG" id="mcit:NCTC10181_00936"/>
<dbReference type="InterPro" id="IPR009057">
    <property type="entry name" value="Homeodomain-like_sf"/>
</dbReference>
<evidence type="ECO:0000256" key="3">
    <source>
        <dbReference type="ARBA" id="ARBA00023163"/>
    </source>
</evidence>
<dbReference type="CDD" id="cd05013">
    <property type="entry name" value="SIS_RpiR"/>
    <property type="match status" value="1"/>
</dbReference>
<protein>
    <submittedName>
        <fullName evidence="6">Transcriptional regulator</fullName>
    </submittedName>
</protein>
<proteinExistence type="predicted"/>
<dbReference type="GO" id="GO:0003700">
    <property type="term" value="F:DNA-binding transcription factor activity"/>
    <property type="evidence" value="ECO:0007669"/>
    <property type="project" value="InterPro"/>
</dbReference>
<keyword evidence="3" id="KW-0804">Transcription</keyword>
<feature type="domain" description="HTH rpiR-type" evidence="4">
    <location>
        <begin position="4"/>
        <end position="80"/>
    </location>
</feature>
<dbReference type="GO" id="GO:0097367">
    <property type="term" value="F:carbohydrate derivative binding"/>
    <property type="evidence" value="ECO:0007669"/>
    <property type="project" value="InterPro"/>
</dbReference>
<keyword evidence="2" id="KW-0238">DNA-binding</keyword>
<dbReference type="InterPro" id="IPR036388">
    <property type="entry name" value="WH-like_DNA-bd_sf"/>
</dbReference>
<dbReference type="SUPFAM" id="SSF46689">
    <property type="entry name" value="Homeodomain-like"/>
    <property type="match status" value="1"/>
</dbReference>
<sequence>MKETVYTFFNQKQLDKLTKTELNLINFASKYPEKFYRCSIKQLSNNTGISLSIISRLAKKLDFDSLKDMQFYVYHNFLNTDLKVSENINYDKLILKQLFLFYKESISQTSHLLNLNEVNEVIQHILSHERIYLYGAGSSHLSASELATNMQKLGINSVAFRDFHSLLLITTQIDIENKFVILFSKSCNTREIKFIVNLFTKYHIKFCLITSNKQSKEKYENVILYSTIEQSKRFVSISSKINQHFIADLIFLILQSKKVKNYDDKLSFNLDILEQWNK</sequence>
<evidence type="ECO:0000313" key="7">
    <source>
        <dbReference type="Proteomes" id="UP000290985"/>
    </source>
</evidence>
<dbReference type="RefSeq" id="WP_129725871.1">
    <property type="nucleotide sequence ID" value="NZ_CP101807.1"/>
</dbReference>
<dbReference type="AlphaFoldDB" id="A0A449B385"/>
<dbReference type="SUPFAM" id="SSF53697">
    <property type="entry name" value="SIS domain"/>
    <property type="match status" value="1"/>
</dbReference>